<sequence>MASSRSPDQPTALAEGRRIYLGNLLHIVQPVEIEEMLKDNSFAEYEKIHISMDPVTARNPGYCFVDFLDRADAERALSSLDTSIRGRPLKVGPCEPKKQQASRWKSDKEPIFNRWGNWSGQRVHVGEDSKDKGVPIGKIDKRGIEHGPYGAIEHFDDVAATDTDGRRLYIGGLAKMIDQQHNQNEMREILAGFNPIAISKRITPRESTRSLRGNQHYCFADFATVEEAATAMKAIDGKLWSNERLRVNIARPLPDKLKDRTRPRDEKDSPTRDNAVWNEGHTRNNASPAGERSSWRKPNTNESSNNTKPSQPLRSLSSGNWRQRE</sequence>
<proteinExistence type="predicted"/>
<dbReference type="Pfam" id="PF00076">
    <property type="entry name" value="RRM_1"/>
    <property type="match status" value="1"/>
</dbReference>
<dbReference type="PANTHER" id="PTHR21245">
    <property type="entry name" value="HETEROGENEOUS NUCLEAR RIBONUCLEOPROTEIN"/>
    <property type="match status" value="1"/>
</dbReference>
<dbReference type="InterPro" id="IPR000504">
    <property type="entry name" value="RRM_dom"/>
</dbReference>
<evidence type="ECO:0000256" key="1">
    <source>
        <dbReference type="ARBA" id="ARBA00022884"/>
    </source>
</evidence>
<comment type="caution">
    <text evidence="5">The sequence shown here is derived from an EMBL/GenBank/DDBJ whole genome shotgun (WGS) entry which is preliminary data.</text>
</comment>
<organism evidence="5 6">
    <name type="scientific">Colletotrichum tofieldiae</name>
    <dbReference type="NCBI Taxonomy" id="708197"/>
    <lineage>
        <taxon>Eukaryota</taxon>
        <taxon>Fungi</taxon>
        <taxon>Dikarya</taxon>
        <taxon>Ascomycota</taxon>
        <taxon>Pezizomycotina</taxon>
        <taxon>Sordariomycetes</taxon>
        <taxon>Hypocreomycetidae</taxon>
        <taxon>Glomerellales</taxon>
        <taxon>Glomerellaceae</taxon>
        <taxon>Colletotrichum</taxon>
        <taxon>Colletotrichum spaethianum species complex</taxon>
    </lineage>
</organism>
<accession>A0A166LWS7</accession>
<keyword evidence="1 2" id="KW-0694">RNA-binding</keyword>
<evidence type="ECO:0000313" key="6">
    <source>
        <dbReference type="Proteomes" id="UP000076552"/>
    </source>
</evidence>
<evidence type="ECO:0000256" key="3">
    <source>
        <dbReference type="SAM" id="MobiDB-lite"/>
    </source>
</evidence>
<keyword evidence="6" id="KW-1185">Reference proteome</keyword>
<evidence type="ECO:0000256" key="2">
    <source>
        <dbReference type="PROSITE-ProRule" id="PRU00176"/>
    </source>
</evidence>
<dbReference type="Proteomes" id="UP000076552">
    <property type="component" value="Unassembled WGS sequence"/>
</dbReference>
<dbReference type="SMART" id="SM00360">
    <property type="entry name" value="RRM"/>
    <property type="match status" value="2"/>
</dbReference>
<dbReference type="Gene3D" id="3.30.70.330">
    <property type="match status" value="2"/>
</dbReference>
<protein>
    <submittedName>
        <fullName evidence="5">RNA recognition domain-containing protein</fullName>
    </submittedName>
</protein>
<gene>
    <name evidence="5" type="ORF">CT0861_10197</name>
</gene>
<dbReference type="AlphaFoldDB" id="A0A166LWS7"/>
<feature type="domain" description="RRM" evidence="4">
    <location>
        <begin position="17"/>
        <end position="96"/>
    </location>
</feature>
<dbReference type="STRING" id="708197.A0A166LWS7"/>
<feature type="compositionally biased region" description="Polar residues" evidence="3">
    <location>
        <begin position="296"/>
        <end position="325"/>
    </location>
</feature>
<dbReference type="PROSITE" id="PS50102">
    <property type="entry name" value="RRM"/>
    <property type="match status" value="2"/>
</dbReference>
<dbReference type="SUPFAM" id="SSF54928">
    <property type="entry name" value="RNA-binding domain, RBD"/>
    <property type="match status" value="2"/>
</dbReference>
<dbReference type="InterPro" id="IPR012677">
    <property type="entry name" value="Nucleotide-bd_a/b_plait_sf"/>
</dbReference>
<dbReference type="InterPro" id="IPR035979">
    <property type="entry name" value="RBD_domain_sf"/>
</dbReference>
<dbReference type="GO" id="GO:0003723">
    <property type="term" value="F:RNA binding"/>
    <property type="evidence" value="ECO:0007669"/>
    <property type="project" value="UniProtKB-UniRule"/>
</dbReference>
<name>A0A166LWS7_9PEZI</name>
<evidence type="ECO:0000259" key="4">
    <source>
        <dbReference type="PROSITE" id="PS50102"/>
    </source>
</evidence>
<feature type="region of interest" description="Disordered" evidence="3">
    <location>
        <begin position="256"/>
        <end position="325"/>
    </location>
</feature>
<feature type="compositionally biased region" description="Basic and acidic residues" evidence="3">
    <location>
        <begin position="256"/>
        <end position="271"/>
    </location>
</feature>
<reference evidence="5 6" key="1">
    <citation type="submission" date="2015-06" db="EMBL/GenBank/DDBJ databases">
        <title>Survival trade-offs in plant roots during colonization by closely related pathogenic and mutualistic fungi.</title>
        <authorList>
            <person name="Hacquard S."/>
            <person name="Kracher B."/>
            <person name="Hiruma K."/>
            <person name="Weinman A."/>
            <person name="Muench P."/>
            <person name="Garrido Oter R."/>
            <person name="Ver Loren van Themaat E."/>
            <person name="Dallerey J.-F."/>
            <person name="Damm U."/>
            <person name="Henrissat B."/>
            <person name="Lespinet O."/>
            <person name="Thon M."/>
            <person name="Kemen E."/>
            <person name="McHardy A.C."/>
            <person name="Schulze-Lefert P."/>
            <person name="O'Connell R.J."/>
        </authorList>
    </citation>
    <scope>NUCLEOTIDE SEQUENCE [LARGE SCALE GENOMIC DNA]</scope>
    <source>
        <strain evidence="5 6">0861</strain>
    </source>
</reference>
<dbReference type="EMBL" id="LFIV01000299">
    <property type="protein sequence ID" value="KZL64016.1"/>
    <property type="molecule type" value="Genomic_DNA"/>
</dbReference>
<feature type="domain" description="RRM" evidence="4">
    <location>
        <begin position="166"/>
        <end position="252"/>
    </location>
</feature>
<evidence type="ECO:0000313" key="5">
    <source>
        <dbReference type="EMBL" id="KZL64016.1"/>
    </source>
</evidence>